<keyword evidence="2" id="KW-1185">Reference proteome</keyword>
<sequence>MNALKNQLLFDVQQAIRREVTRAVNRTTTLMEQRFDAKIMQIFDDIFRTQNEDEVLEAGVIDEYALQEFPSTSSTLSYSSQKRRRLESIGGNERINDTPFSIPACYLKRNRLVIREVERKKSSI</sequence>
<evidence type="ECO:0000313" key="3">
    <source>
        <dbReference type="WBParaSite" id="BTMF_0001283801-mRNA-1"/>
    </source>
</evidence>
<dbReference type="STRING" id="42155.A0A0R3QYL4"/>
<dbReference type="Proteomes" id="UP000280834">
    <property type="component" value="Unassembled WGS sequence"/>
</dbReference>
<dbReference type="AlphaFoldDB" id="A0A0R3QYL4"/>
<gene>
    <name evidence="1" type="ORF">BTMF_LOCUS10850</name>
</gene>
<organism evidence="3">
    <name type="scientific">Brugia timori</name>
    <dbReference type="NCBI Taxonomy" id="42155"/>
    <lineage>
        <taxon>Eukaryota</taxon>
        <taxon>Metazoa</taxon>
        <taxon>Ecdysozoa</taxon>
        <taxon>Nematoda</taxon>
        <taxon>Chromadorea</taxon>
        <taxon>Rhabditida</taxon>
        <taxon>Spirurina</taxon>
        <taxon>Spiruromorpha</taxon>
        <taxon>Filarioidea</taxon>
        <taxon>Onchocercidae</taxon>
        <taxon>Brugia</taxon>
    </lineage>
</organism>
<proteinExistence type="predicted"/>
<dbReference type="EMBL" id="UZAG01017863">
    <property type="protein sequence ID" value="VDO37018.1"/>
    <property type="molecule type" value="Genomic_DNA"/>
</dbReference>
<reference evidence="1 2" key="2">
    <citation type="submission" date="2018-11" db="EMBL/GenBank/DDBJ databases">
        <authorList>
            <consortium name="Pathogen Informatics"/>
        </authorList>
    </citation>
    <scope>NUCLEOTIDE SEQUENCE [LARGE SCALE GENOMIC DNA]</scope>
</reference>
<name>A0A0R3QYL4_9BILA</name>
<accession>A0A0R3QYL4</accession>
<evidence type="ECO:0000313" key="2">
    <source>
        <dbReference type="Proteomes" id="UP000280834"/>
    </source>
</evidence>
<evidence type="ECO:0000313" key="1">
    <source>
        <dbReference type="EMBL" id="VDO37018.1"/>
    </source>
</evidence>
<protein>
    <submittedName>
        <fullName evidence="3">DNTTIP1_dimer domain-containing protein</fullName>
    </submittedName>
</protein>
<reference evidence="3" key="1">
    <citation type="submission" date="2017-02" db="UniProtKB">
        <authorList>
            <consortium name="WormBaseParasite"/>
        </authorList>
    </citation>
    <scope>IDENTIFICATION</scope>
</reference>
<dbReference type="WBParaSite" id="BTMF_0001283801-mRNA-1">
    <property type="protein sequence ID" value="BTMF_0001283801-mRNA-1"/>
    <property type="gene ID" value="BTMF_0001283801"/>
</dbReference>